<name>A0A8E2DMR0_9APHY</name>
<dbReference type="AlphaFoldDB" id="A0A8E2DMR0"/>
<feature type="region of interest" description="Disordered" evidence="1">
    <location>
        <begin position="723"/>
        <end position="767"/>
    </location>
</feature>
<dbReference type="Proteomes" id="UP000250043">
    <property type="component" value="Unassembled WGS sequence"/>
</dbReference>
<feature type="region of interest" description="Disordered" evidence="1">
    <location>
        <begin position="242"/>
        <end position="269"/>
    </location>
</feature>
<dbReference type="EMBL" id="KV722387">
    <property type="protein sequence ID" value="OCH91344.1"/>
    <property type="molecule type" value="Genomic_DNA"/>
</dbReference>
<feature type="compositionally biased region" description="Acidic residues" evidence="1">
    <location>
        <begin position="932"/>
        <end position="947"/>
    </location>
</feature>
<gene>
    <name evidence="2" type="ORF">OBBRIDRAFT_530165</name>
</gene>
<accession>A0A8E2DMR0</accession>
<feature type="region of interest" description="Disordered" evidence="1">
    <location>
        <begin position="931"/>
        <end position="1014"/>
    </location>
</feature>
<protein>
    <submittedName>
        <fullName evidence="2">Uncharacterized protein</fullName>
    </submittedName>
</protein>
<evidence type="ECO:0000313" key="3">
    <source>
        <dbReference type="Proteomes" id="UP000250043"/>
    </source>
</evidence>
<dbReference type="OrthoDB" id="2631524at2759"/>
<evidence type="ECO:0000256" key="1">
    <source>
        <dbReference type="SAM" id="MobiDB-lite"/>
    </source>
</evidence>
<organism evidence="2 3">
    <name type="scientific">Obba rivulosa</name>
    <dbReference type="NCBI Taxonomy" id="1052685"/>
    <lineage>
        <taxon>Eukaryota</taxon>
        <taxon>Fungi</taxon>
        <taxon>Dikarya</taxon>
        <taxon>Basidiomycota</taxon>
        <taxon>Agaricomycotina</taxon>
        <taxon>Agaricomycetes</taxon>
        <taxon>Polyporales</taxon>
        <taxon>Gelatoporiaceae</taxon>
        <taxon>Obba</taxon>
    </lineage>
</organism>
<sequence length="1014" mass="112770">MSSDIRWSWRPRNSSDLHHLDVPLAVQQFIDNQLYLVSSETQESGSLNWEREDMRRMDEQIRKNRKARLCDEIPGLLSGMQWGSLQAETCLPVYIVRASISRDHVVSSAYGTNLAICNVIWQCRDGSMGLTFYNNHQTLQTTLARFGDGVDTPAEQNTTGKRCKQTTNMSHATQFLFELAEKNARVDNVGSREVASAHTSAGISIRSGHYVGLVLWKKPQDRHADLLQLQLYDLSPLSMTTSQKPQVEMPAGSPGKPVAEETTAQRQLPEINLTQRPLQDRTKDRILSRYKRRFGLHLSTKLINEEDATEPKHEHSLVNPDEFVFTVLGLPGSLSLEYIFSGVHGLVPSPHSWHVPGLTSIPGSPPTFTFYVPTPETTGAGAARPKFYCCDRLIAYGPPVCHLGINYRGRLEFAAEGVIAHTTPLYEKYKVSLAVAVDRAFRTIPDLAQELAWDILSDAGDDDSTIGRVLVPTDTEGKDAYRAAFEAAWRKRDPSLSTEDRLYPYVDEKEGQLIHDLGMVSVRVLPHVRRILQRSGAFPDTKELARSALLQAPASSRAQDISGYDRMKRGLAALLPGVTEDNISMRRFDHRYPEIVWDESTQTVVMREPDPCQEHRDGSGCMCWIGPYLHLAAEDYCNVHPDAASGRLTLPSMFRAFMECMSGVVGMHEVSGEGGQAHLRDNIAHSYPKATVEDESDNELGYVTPEPRATQVVELASQAYMTPVTTSPSVDGQTNGTTPSTATSLKEPRLSPLVEHPPPSASQQPSSELANRAVMASAAVDVSGQQNGEEERISLVQGNPHRLAIGDLLMYCGDLIQSRITKDLEVTSGQILSLTEERNRLEESLAEHLRAEEGLKSALRMQEEAATTRQSKLKDMERILHAKEAQIARLQEMLRLQNERMKKLETAVDRLEGRRREKKRKAIAALSALLAESDEEHNTEDEIDQLEEERPPRKLAKIADGASPRLNGSPTVTTPKRRATRDVFTPVQQSGSPRNRVSSTPTGRNEPRSAISPA</sequence>
<reference evidence="2 3" key="1">
    <citation type="submission" date="2016-07" db="EMBL/GenBank/DDBJ databases">
        <title>Draft genome of the white-rot fungus Obba rivulosa 3A-2.</title>
        <authorList>
            <consortium name="DOE Joint Genome Institute"/>
            <person name="Miettinen O."/>
            <person name="Riley R."/>
            <person name="Acob R."/>
            <person name="Barry K."/>
            <person name="Cullen D."/>
            <person name="De Vries R."/>
            <person name="Hainaut M."/>
            <person name="Hatakka A."/>
            <person name="Henrissat B."/>
            <person name="Hilden K."/>
            <person name="Kuo R."/>
            <person name="Labutti K."/>
            <person name="Lipzen A."/>
            <person name="Makela M.R."/>
            <person name="Sandor L."/>
            <person name="Spatafora J.W."/>
            <person name="Grigoriev I.V."/>
            <person name="Hibbett D.S."/>
        </authorList>
    </citation>
    <scope>NUCLEOTIDE SEQUENCE [LARGE SCALE GENOMIC DNA]</scope>
    <source>
        <strain evidence="2 3">3A-2</strain>
    </source>
</reference>
<feature type="compositionally biased region" description="Polar residues" evidence="1">
    <location>
        <begin position="723"/>
        <end position="744"/>
    </location>
</feature>
<proteinExistence type="predicted"/>
<evidence type="ECO:0000313" key="2">
    <source>
        <dbReference type="EMBL" id="OCH91344.1"/>
    </source>
</evidence>
<feature type="compositionally biased region" description="Polar residues" evidence="1">
    <location>
        <begin position="986"/>
        <end position="1003"/>
    </location>
</feature>
<keyword evidence="3" id="KW-1185">Reference proteome</keyword>